<dbReference type="InterPro" id="IPR015424">
    <property type="entry name" value="PyrdxlP-dep_Trfase"/>
</dbReference>
<sequence>MIKFLDLKAINAKYKDEIKARIDKVLDSGWYLLGEQNKQFESNFAAYCGAKYCVGCANGLDALRLIIKAYGFGKGDEIIAPANTYIASILAITDNECTPVLVEPDLNTYNINPDLIEAKITDKTKAILVVHLYGQAVKMEKIWALAKKYNLKIIEDSAQAHGAYYNDKRVGNLGDASGFSFYPGKNLGALGDGGAVTTNDEELAQKIRALANYGSHKKYENIYQGLNSRLDEIQAAVLDVKLKYLDNDNARRKEIAQYYLTNIKNSLIKLPQTYSENSHVWHVFAIRVKERERFKRYLDDNDIQTIIHYPIPPHKQECYKELNHLSFKITEQIHNDIISIPISPVMSDDEMRKVVEIINSHK</sequence>
<dbReference type="Proteomes" id="UP001331664">
    <property type="component" value="Unassembled WGS sequence"/>
</dbReference>
<keyword evidence="9" id="KW-1185">Reference proteome</keyword>
<evidence type="ECO:0000256" key="5">
    <source>
        <dbReference type="RuleBase" id="RU004508"/>
    </source>
</evidence>
<dbReference type="Gene3D" id="3.40.640.10">
    <property type="entry name" value="Type I PLP-dependent aspartate aminotransferase-like (Major domain)"/>
    <property type="match status" value="1"/>
</dbReference>
<keyword evidence="1 4" id="KW-0663">Pyridoxal phosphate</keyword>
<dbReference type="PANTHER" id="PTHR30244">
    <property type="entry name" value="TRANSAMINASE"/>
    <property type="match status" value="1"/>
</dbReference>
<evidence type="ECO:0000313" key="9">
    <source>
        <dbReference type="Proteomes" id="UP001331664"/>
    </source>
</evidence>
<evidence type="ECO:0000256" key="2">
    <source>
        <dbReference type="ARBA" id="ARBA00037999"/>
    </source>
</evidence>
<accession>A0A1X9SY70</accession>
<dbReference type="GO" id="GO:0030170">
    <property type="term" value="F:pyridoxal phosphate binding"/>
    <property type="evidence" value="ECO:0007669"/>
    <property type="project" value="TreeGrafter"/>
</dbReference>
<dbReference type="CDD" id="cd00616">
    <property type="entry name" value="AHBA_syn"/>
    <property type="match status" value="1"/>
</dbReference>
<dbReference type="InterPro" id="IPR015421">
    <property type="entry name" value="PyrdxlP-dep_Trfase_major"/>
</dbReference>
<reference evidence="7 9" key="3">
    <citation type="submission" date="2024-01" db="EMBL/GenBank/DDBJ databases">
        <title>Campylobacter porcellus sp. nov.</title>
        <authorList>
            <person name="Papic B."/>
            <person name="Gruntar I."/>
        </authorList>
    </citation>
    <scope>NUCLEOTIDE SEQUENCE [LARGE SCALE GENOMIC DNA]</scope>
    <source>
        <strain evidence="7 9">CX2-4855-23</strain>
    </source>
</reference>
<dbReference type="Gene3D" id="3.90.1150.10">
    <property type="entry name" value="Aspartate Aminotransferase, domain 1"/>
    <property type="match status" value="1"/>
</dbReference>
<feature type="modified residue" description="N6-(pyridoxal phosphate)lysine" evidence="4">
    <location>
        <position position="185"/>
    </location>
</feature>
<evidence type="ECO:0000313" key="8">
    <source>
        <dbReference type="Proteomes" id="UP000194260"/>
    </source>
</evidence>
<protein>
    <submittedName>
        <fullName evidence="6">Aminotransferase, DegT/DnrJ/EryC1/StrS family</fullName>
    </submittedName>
    <submittedName>
        <fullName evidence="7">DegT/DnrJ/EryC1/StrS family aminotransferase</fullName>
        <ecNumber evidence="7">2.6.1.-</ecNumber>
    </submittedName>
</protein>
<name>A0A1X9SY70_9BACT</name>
<evidence type="ECO:0000256" key="1">
    <source>
        <dbReference type="ARBA" id="ARBA00022898"/>
    </source>
</evidence>
<comment type="similarity">
    <text evidence="2 5">Belongs to the DegT/DnrJ/EryC1 family.</text>
</comment>
<evidence type="ECO:0000313" key="6">
    <source>
        <dbReference type="EMBL" id="ARR01136.1"/>
    </source>
</evidence>
<gene>
    <name evidence="6" type="ORF">CSUIS_1342</name>
    <name evidence="7" type="ORF">V2I23_08225</name>
</gene>
<dbReference type="STRING" id="1660073.CSUIS_1342"/>
<proteinExistence type="inferred from homology"/>
<evidence type="ECO:0000313" key="7">
    <source>
        <dbReference type="EMBL" id="MEE3745263.1"/>
    </source>
</evidence>
<dbReference type="Proteomes" id="UP000194260">
    <property type="component" value="Chromosome"/>
</dbReference>
<reference evidence="8" key="1">
    <citation type="journal article" date="2017" name="Genome Biol. Evol.">
        <title>Comparative Genomic Analysis Identifies a Campylobacter Clade Deficient in Selenium Metabolism.</title>
        <authorList>
            <person name="Miller W.G."/>
            <person name="Yee E."/>
            <person name="Lopes B.S."/>
            <person name="Chapman M.H."/>
            <person name="Huynh S."/>
            <person name="Bono J.L."/>
            <person name="Parker C.T."/>
            <person name="Strachan N.J.C."/>
            <person name="Forbes K.J."/>
        </authorList>
    </citation>
    <scope>NUCLEOTIDE SEQUENCE [LARGE SCALE GENOMIC DNA]</scope>
    <source>
        <strain evidence="8">RM6137</strain>
    </source>
</reference>
<organism evidence="6 8">
    <name type="scientific">Campylobacter porcelli</name>
    <dbReference type="NCBI Taxonomy" id="1660073"/>
    <lineage>
        <taxon>Bacteria</taxon>
        <taxon>Pseudomonadati</taxon>
        <taxon>Campylobacterota</taxon>
        <taxon>Epsilonproteobacteria</taxon>
        <taxon>Campylobacterales</taxon>
        <taxon>Campylobacteraceae</taxon>
        <taxon>Campylobacter</taxon>
    </lineage>
</organism>
<dbReference type="GO" id="GO:0000271">
    <property type="term" value="P:polysaccharide biosynthetic process"/>
    <property type="evidence" value="ECO:0007669"/>
    <property type="project" value="TreeGrafter"/>
</dbReference>
<feature type="active site" description="Proton acceptor" evidence="3">
    <location>
        <position position="185"/>
    </location>
</feature>
<dbReference type="EMBL" id="JAZBRD010000022">
    <property type="protein sequence ID" value="MEE3745263.1"/>
    <property type="molecule type" value="Genomic_DNA"/>
</dbReference>
<evidence type="ECO:0000256" key="3">
    <source>
        <dbReference type="PIRSR" id="PIRSR000390-1"/>
    </source>
</evidence>
<dbReference type="SUPFAM" id="SSF53383">
    <property type="entry name" value="PLP-dependent transferases"/>
    <property type="match status" value="1"/>
</dbReference>
<dbReference type="EC" id="2.6.1.-" evidence="7"/>
<dbReference type="PANTHER" id="PTHR30244:SF36">
    <property type="entry name" value="3-OXO-GLUCOSE-6-PHOSPHATE:GLUTAMATE AMINOTRANSFERASE"/>
    <property type="match status" value="1"/>
</dbReference>
<dbReference type="AlphaFoldDB" id="A0A1X9SY70"/>
<dbReference type="InterPro" id="IPR000653">
    <property type="entry name" value="DegT/StrS_aminotransferase"/>
</dbReference>
<dbReference type="EMBL" id="CP018789">
    <property type="protein sequence ID" value="ARR01136.1"/>
    <property type="molecule type" value="Genomic_DNA"/>
</dbReference>
<dbReference type="PIRSF" id="PIRSF000390">
    <property type="entry name" value="PLP_StrS"/>
    <property type="match status" value="1"/>
</dbReference>
<keyword evidence="6" id="KW-0808">Transferase</keyword>
<dbReference type="RefSeq" id="WP_086298143.1">
    <property type="nucleotide sequence ID" value="NZ_CP018789.1"/>
</dbReference>
<evidence type="ECO:0000256" key="4">
    <source>
        <dbReference type="PIRSR" id="PIRSR000390-2"/>
    </source>
</evidence>
<dbReference type="GO" id="GO:0008483">
    <property type="term" value="F:transaminase activity"/>
    <property type="evidence" value="ECO:0007669"/>
    <property type="project" value="UniProtKB-KW"/>
</dbReference>
<dbReference type="FunFam" id="3.40.640.10:FF:000089">
    <property type="entry name" value="Aminotransferase, DegT/DnrJ/EryC1/StrS family"/>
    <property type="match status" value="1"/>
</dbReference>
<dbReference type="InterPro" id="IPR015422">
    <property type="entry name" value="PyrdxlP-dep_Trfase_small"/>
</dbReference>
<keyword evidence="6" id="KW-0032">Aminotransferase</keyword>
<dbReference type="KEGG" id="camy:CSUIS_1342"/>
<dbReference type="Pfam" id="PF01041">
    <property type="entry name" value="DegT_DnrJ_EryC1"/>
    <property type="match status" value="1"/>
</dbReference>
<reference evidence="6" key="2">
    <citation type="journal article" date="2017" name="Genome Biol. Evol.">
        <title>Comparative genomic analysis identifies a Campylobacter clade deficient in selenium metabolism.</title>
        <authorList>
            <person name="Miller W.G."/>
            <person name="Yee E."/>
            <person name="Lopes B.S."/>
            <person name="Chapman M.H."/>
            <person name="Huynh S."/>
            <person name="Bono J.L."/>
            <person name="Parker C.T."/>
            <person name="Strachan N.J.C."/>
            <person name="Forbes K.J."/>
        </authorList>
    </citation>
    <scope>NUCLEOTIDE SEQUENCE [LARGE SCALE GENOMIC DNA]</scope>
    <source>
        <strain evidence="6">RM6137</strain>
    </source>
</reference>